<dbReference type="SUPFAM" id="SSF117892">
    <property type="entry name" value="Band 7/SPFH domain"/>
    <property type="match status" value="1"/>
</dbReference>
<dbReference type="PANTHER" id="PTHR10264:SF19">
    <property type="entry name" value="AT06885P-RELATED"/>
    <property type="match status" value="1"/>
</dbReference>
<gene>
    <name evidence="5" type="ORF">CCMP2556_LOCUS44617</name>
</gene>
<accession>A0ABP0R124</accession>
<dbReference type="SMART" id="SM00244">
    <property type="entry name" value="PHB"/>
    <property type="match status" value="1"/>
</dbReference>
<dbReference type="InterPro" id="IPR038635">
    <property type="entry name" value="CCR4-NOT_su2/3/5_C_sf"/>
</dbReference>
<dbReference type="Pfam" id="PF13516">
    <property type="entry name" value="LRR_6"/>
    <property type="match status" value="2"/>
</dbReference>
<dbReference type="PRINTS" id="PR00721">
    <property type="entry name" value="STOMATIN"/>
</dbReference>
<evidence type="ECO:0000313" key="6">
    <source>
        <dbReference type="Proteomes" id="UP001642484"/>
    </source>
</evidence>
<dbReference type="SMART" id="SM00368">
    <property type="entry name" value="LRR_RI"/>
    <property type="match status" value="2"/>
</dbReference>
<keyword evidence="2" id="KW-0175">Coiled coil</keyword>
<evidence type="ECO:0000259" key="4">
    <source>
        <dbReference type="SMART" id="SM00244"/>
    </source>
</evidence>
<evidence type="ECO:0000256" key="3">
    <source>
        <dbReference type="SAM" id="MobiDB-lite"/>
    </source>
</evidence>
<feature type="domain" description="Band 7" evidence="4">
    <location>
        <begin position="102"/>
        <end position="259"/>
    </location>
</feature>
<dbReference type="Gene3D" id="3.80.10.10">
    <property type="entry name" value="Ribonuclease Inhibitor"/>
    <property type="match status" value="1"/>
</dbReference>
<name>A0ABP0R124_9DINO</name>
<dbReference type="Gene3D" id="2.30.30.1020">
    <property type="entry name" value="CCR4-NOT complex subunit 2/3/5, C-terminal domain"/>
    <property type="match status" value="1"/>
</dbReference>
<dbReference type="Pfam" id="PF04153">
    <property type="entry name" value="NOT2_3_5_C"/>
    <property type="match status" value="1"/>
</dbReference>
<keyword evidence="6" id="KW-1185">Reference proteome</keyword>
<evidence type="ECO:0000313" key="5">
    <source>
        <dbReference type="EMBL" id="CAK9093340.1"/>
    </source>
</evidence>
<proteinExistence type="inferred from homology"/>
<dbReference type="InterPro" id="IPR001972">
    <property type="entry name" value="Stomatin_HflK_fam"/>
</dbReference>
<dbReference type="InterPro" id="IPR043202">
    <property type="entry name" value="Band-7_stomatin-like"/>
</dbReference>
<dbReference type="EMBL" id="CAXAMN010025195">
    <property type="protein sequence ID" value="CAK9093340.1"/>
    <property type="molecule type" value="Genomic_DNA"/>
</dbReference>
<evidence type="ECO:0000256" key="1">
    <source>
        <dbReference type="ARBA" id="ARBA00008164"/>
    </source>
</evidence>
<feature type="region of interest" description="Disordered" evidence="3">
    <location>
        <begin position="730"/>
        <end position="763"/>
    </location>
</feature>
<dbReference type="InterPro" id="IPR036013">
    <property type="entry name" value="Band_7/SPFH_dom_sf"/>
</dbReference>
<sequence>MATAFAFSVPSLFQHPVSPSLSKGQAPPSSASSTLSTSAGFLAFLAGSTGAVRSVERSARRLSSRAKSEKTEKKKREPFSNKIRTVFGQIYSIFALPFGGAGNFARVDQGSVGVVLRFGKFDRMLEPGRHQFNVAVEQVLVVPLKIACIDVQPQMVMTKDNLTVTIDAVCFYRVLDATKVLFEVQNYKQALTNLVQVTMRTVVGENSLSEIFAQRPRLNARITELIDAATGPWGIEVSQVELKEVQIQQSMQRALAAVAEAQQEAEAKLIQAKAQRESASILAEASKAMGEDPAALQLQWFETLRIIATQGKNATVIVPDRIDPESALRVSKDGHDVSQAASFLEHLSHSCPLKELDISLNHIDYKAAMVLEDFLSQNSRLTALDLSENPLGPVGLRSLIRLLVREESGLDRLRFEGCAKGEQPSAIADLQFISTSNPGGRYSLQLDRPDHRSVLRMLYKTCERLGISPAEAFSQLSYSKGNYSHPVRKDGVYEVCTEGRLQTTFKVEKAIHPLMKVEDDAFEDFFHQRNGLMRLYPSERKQLVLFNAWRNVVNVDPDQAVFLNALARDIHLPFALVQQMCTSCHNSAEVVYRLFPSFASYATQKCLLLMKNVRSITDVTQILGYVSKMMFCNMENPTGHYRLDLSNPADYTTAQNLVLLDSWEMSVKRRQGKVDVSQTGNGSQASQTSLYLSCVYERWAFKRRMVALQEARKRRNVCVRVLNGRSRRSLEQQAVLSNRSQHESVLESGMNSVPAPPDAAPQAASIPAMPAVPVSMPHVTHEGAAEPLLAYTDIPPLTEAQERAHALLEASGRFLPLPSDVPKPRRYSPTTHYVHKDPNGQPYYPVEPARSFDDPGAFERYDVDTLFFIFYYQQGTYQQDLAAKELKKLNWRYHTKGQMWFQRHEEPRMITQKFERGTYVCFDHETSNQRLKQGFIFEYVWLESADV</sequence>
<dbReference type="Proteomes" id="UP001642484">
    <property type="component" value="Unassembled WGS sequence"/>
</dbReference>
<dbReference type="Gene3D" id="6.10.250.2090">
    <property type="match status" value="1"/>
</dbReference>
<dbReference type="Pfam" id="PF01145">
    <property type="entry name" value="Band_7"/>
    <property type="match status" value="1"/>
</dbReference>
<dbReference type="InterPro" id="IPR032675">
    <property type="entry name" value="LRR_dom_sf"/>
</dbReference>
<dbReference type="InterPro" id="IPR001611">
    <property type="entry name" value="Leu-rich_rpt"/>
</dbReference>
<dbReference type="SUPFAM" id="SSF52047">
    <property type="entry name" value="RNI-like"/>
    <property type="match status" value="1"/>
</dbReference>
<comment type="similarity">
    <text evidence="1">Belongs to the band 7/mec-2 family.</text>
</comment>
<comment type="caution">
    <text evidence="5">The sequence shown here is derived from an EMBL/GenBank/DDBJ whole genome shotgun (WGS) entry which is preliminary data.</text>
</comment>
<feature type="coiled-coil region" evidence="2">
    <location>
        <begin position="244"/>
        <end position="278"/>
    </location>
</feature>
<evidence type="ECO:0000256" key="2">
    <source>
        <dbReference type="SAM" id="Coils"/>
    </source>
</evidence>
<dbReference type="InterPro" id="IPR001107">
    <property type="entry name" value="Band_7"/>
</dbReference>
<reference evidence="5 6" key="1">
    <citation type="submission" date="2024-02" db="EMBL/GenBank/DDBJ databases">
        <authorList>
            <person name="Chen Y."/>
            <person name="Shah S."/>
            <person name="Dougan E. K."/>
            <person name="Thang M."/>
            <person name="Chan C."/>
        </authorList>
    </citation>
    <scope>NUCLEOTIDE SEQUENCE [LARGE SCALE GENOMIC DNA]</scope>
</reference>
<organism evidence="5 6">
    <name type="scientific">Durusdinium trenchii</name>
    <dbReference type="NCBI Taxonomy" id="1381693"/>
    <lineage>
        <taxon>Eukaryota</taxon>
        <taxon>Sar</taxon>
        <taxon>Alveolata</taxon>
        <taxon>Dinophyceae</taxon>
        <taxon>Suessiales</taxon>
        <taxon>Symbiodiniaceae</taxon>
        <taxon>Durusdinium</taxon>
    </lineage>
</organism>
<dbReference type="PANTHER" id="PTHR10264">
    <property type="entry name" value="BAND 7 PROTEIN-RELATED"/>
    <property type="match status" value="1"/>
</dbReference>
<dbReference type="InterPro" id="IPR007282">
    <property type="entry name" value="NOT2/3/5_C"/>
</dbReference>
<protein>
    <recommendedName>
        <fullName evidence="4">Band 7 domain-containing protein</fullName>
    </recommendedName>
</protein>
<dbReference type="Gene3D" id="3.30.479.30">
    <property type="entry name" value="Band 7 domain"/>
    <property type="match status" value="1"/>
</dbReference>